<name>A0A1B1B136_9ACTN</name>
<dbReference type="Proteomes" id="UP000092659">
    <property type="component" value="Chromosome"/>
</dbReference>
<reference evidence="1 2" key="1">
    <citation type="submission" date="2016-06" db="EMBL/GenBank/DDBJ databases">
        <title>Complete genome sequence of Streptomyces griseochromogenes ATCC 14511, the Blasticidin S producer.</title>
        <authorList>
            <person name="Wu L."/>
        </authorList>
    </citation>
    <scope>NUCLEOTIDE SEQUENCE [LARGE SCALE GENOMIC DNA]</scope>
    <source>
        <strain evidence="1 2">ATCC 14511</strain>
    </source>
</reference>
<protein>
    <submittedName>
        <fullName evidence="1">Uncharacterized protein</fullName>
    </submittedName>
</protein>
<evidence type="ECO:0000313" key="2">
    <source>
        <dbReference type="Proteomes" id="UP000092659"/>
    </source>
</evidence>
<proteinExistence type="predicted"/>
<dbReference type="KEGG" id="sgs:AVL59_26015"/>
<organism evidence="1 2">
    <name type="scientific">Streptomyces griseochromogenes</name>
    <dbReference type="NCBI Taxonomy" id="68214"/>
    <lineage>
        <taxon>Bacteria</taxon>
        <taxon>Bacillati</taxon>
        <taxon>Actinomycetota</taxon>
        <taxon>Actinomycetes</taxon>
        <taxon>Kitasatosporales</taxon>
        <taxon>Streptomycetaceae</taxon>
        <taxon>Streptomyces</taxon>
    </lineage>
</organism>
<dbReference type="AlphaFoldDB" id="A0A1B1B136"/>
<evidence type="ECO:0000313" key="1">
    <source>
        <dbReference type="EMBL" id="ANP52535.1"/>
    </source>
</evidence>
<accession>A0A1B1B136</accession>
<dbReference type="EMBL" id="CP016279">
    <property type="protein sequence ID" value="ANP52535.1"/>
    <property type="molecule type" value="Genomic_DNA"/>
</dbReference>
<gene>
    <name evidence="1" type="ORF">AVL59_26015</name>
</gene>
<sequence>MEGLATALGPEFLTGPSEEERVFRAELATDALRLLEDAEVAVASGEPEHVVVALVKAIEGLVVQLRDRVLDGVVASSPAPDHWPL</sequence>